<evidence type="ECO:0000256" key="3">
    <source>
        <dbReference type="ARBA" id="ARBA00022475"/>
    </source>
</evidence>
<feature type="transmembrane region" description="Helical" evidence="7">
    <location>
        <begin position="31"/>
        <end position="49"/>
    </location>
</feature>
<accession>A0A9X7R878</accession>
<dbReference type="InterPro" id="IPR011701">
    <property type="entry name" value="MFS"/>
</dbReference>
<dbReference type="RefSeq" id="WP_151189766.1">
    <property type="nucleotide sequence ID" value="NZ_CP043626.1"/>
</dbReference>
<reference evidence="9 10" key="1">
    <citation type="submission" date="2019-09" db="EMBL/GenBank/DDBJ databases">
        <title>Prosopis cineraria nodule microbiome.</title>
        <authorList>
            <person name="Chaluvadi S.R."/>
            <person name="Ali R."/>
            <person name="Wang X."/>
        </authorList>
    </citation>
    <scope>NUCLEOTIDE SEQUENCE [LARGE SCALE GENOMIC DNA]</scope>
    <source>
        <strain evidence="9 10">BG1</strain>
    </source>
</reference>
<evidence type="ECO:0000256" key="5">
    <source>
        <dbReference type="ARBA" id="ARBA00022989"/>
    </source>
</evidence>
<evidence type="ECO:0000313" key="9">
    <source>
        <dbReference type="EMBL" id="QEY76087.1"/>
    </source>
</evidence>
<feature type="transmembrane region" description="Helical" evidence="7">
    <location>
        <begin position="86"/>
        <end position="107"/>
    </location>
</feature>
<comment type="subcellular location">
    <subcellularLocation>
        <location evidence="1">Cell membrane</location>
        <topology evidence="1">Multi-pass membrane protein</topology>
    </subcellularLocation>
</comment>
<feature type="transmembrane region" description="Helical" evidence="7">
    <location>
        <begin position="61"/>
        <end position="80"/>
    </location>
</feature>
<keyword evidence="4 7" id="KW-0812">Transmembrane</keyword>
<dbReference type="FunFam" id="1.20.1720.10:FF:000004">
    <property type="entry name" value="EmrB/QacA family drug resistance transporter"/>
    <property type="match status" value="1"/>
</dbReference>
<keyword evidence="2" id="KW-0813">Transport</keyword>
<feature type="transmembrane region" description="Helical" evidence="7">
    <location>
        <begin position="147"/>
        <end position="169"/>
    </location>
</feature>
<dbReference type="InterPro" id="IPR020846">
    <property type="entry name" value="MFS_dom"/>
</dbReference>
<dbReference type="PANTHER" id="PTHR23501:SF197">
    <property type="entry name" value="COMD"/>
    <property type="match status" value="1"/>
</dbReference>
<keyword evidence="6 7" id="KW-0472">Membrane</keyword>
<dbReference type="AlphaFoldDB" id="A0A9X7R878"/>
<feature type="transmembrane region" description="Helical" evidence="7">
    <location>
        <begin position="181"/>
        <end position="200"/>
    </location>
</feature>
<dbReference type="CDD" id="cd17502">
    <property type="entry name" value="MFS_Azr1_MDR_like"/>
    <property type="match status" value="1"/>
</dbReference>
<evidence type="ECO:0000259" key="8">
    <source>
        <dbReference type="PROSITE" id="PS50850"/>
    </source>
</evidence>
<dbReference type="PROSITE" id="PS50850">
    <property type="entry name" value="MFS"/>
    <property type="match status" value="1"/>
</dbReference>
<evidence type="ECO:0000256" key="6">
    <source>
        <dbReference type="ARBA" id="ARBA00023136"/>
    </source>
</evidence>
<evidence type="ECO:0000256" key="7">
    <source>
        <dbReference type="SAM" id="Phobius"/>
    </source>
</evidence>
<dbReference type="PRINTS" id="PR01036">
    <property type="entry name" value="TCRTETB"/>
</dbReference>
<keyword evidence="10" id="KW-1185">Reference proteome</keyword>
<dbReference type="Pfam" id="PF07690">
    <property type="entry name" value="MFS_1"/>
    <property type="match status" value="1"/>
</dbReference>
<evidence type="ECO:0000313" key="10">
    <source>
        <dbReference type="Proteomes" id="UP000326659"/>
    </source>
</evidence>
<dbReference type="EMBL" id="CP043626">
    <property type="protein sequence ID" value="QEY76087.1"/>
    <property type="molecule type" value="Genomic_DNA"/>
</dbReference>
<feature type="transmembrane region" description="Helical" evidence="7">
    <location>
        <begin position="386"/>
        <end position="408"/>
    </location>
</feature>
<feature type="transmembrane region" description="Helical" evidence="7">
    <location>
        <begin position="287"/>
        <end position="305"/>
    </location>
</feature>
<keyword evidence="3" id="KW-1003">Cell membrane</keyword>
<dbReference type="KEGG" id="pden:F1C79_25615"/>
<feature type="domain" description="Major facilitator superfamily (MFS) profile" evidence="8">
    <location>
        <begin position="1"/>
        <end position="466"/>
    </location>
</feature>
<gene>
    <name evidence="9" type="ORF">F1C79_25615</name>
</gene>
<keyword evidence="5 7" id="KW-1133">Transmembrane helix</keyword>
<dbReference type="PANTHER" id="PTHR23501">
    <property type="entry name" value="MAJOR FACILITATOR SUPERFAMILY"/>
    <property type="match status" value="1"/>
</dbReference>
<dbReference type="Proteomes" id="UP000326659">
    <property type="component" value="Chromosome"/>
</dbReference>
<dbReference type="Gene3D" id="1.20.1720.10">
    <property type="entry name" value="Multidrug resistance protein D"/>
    <property type="match status" value="1"/>
</dbReference>
<feature type="transmembrane region" description="Helical" evidence="7">
    <location>
        <begin position="251"/>
        <end position="275"/>
    </location>
</feature>
<dbReference type="GO" id="GO:0022857">
    <property type="term" value="F:transmembrane transporter activity"/>
    <property type="evidence" value="ECO:0007669"/>
    <property type="project" value="InterPro"/>
</dbReference>
<dbReference type="OrthoDB" id="9812221at2"/>
<sequence length="472" mass="49304">MLAIFLGALDQTIVAVSLPAISAGFGDFDLLAWVISGYMVAMTISMPIYGKLGDLYGRRVLMLFAIGLFTVASLLCGAAQSMEQLVLARVLQGIGAGGMMSVSQAIIGDIVPPRERGRYQGYFSSMYAVASIAGPVLGGLLTEYLSWRWVFLINLPVGLVALAVSRRTLRGLPVPGRKPVIDYLGTMLMIAGLGSLLLAITEVGQGARWNDPQMLALFVAAVVLIALFVLQERRAPEPLVPMHLFGIRAATLSWLISFFASFQVISLSVLVPLRFQSVTGAGADSAALHLLPLAMGVPIGAYCCGRLTAIIGRYKPQIVSGALLMPLAIAGLALTPPSAYVLSGVCMLLTGIAAGTQFPTSLVAAQSTVETKHLGVATSNITLFRSLGGAVGIALMSALLLAMLQPLAGEAGHGLSTSALLASLSGAGHEAQRLTLDRVFGHLFLINAGFGALALLIALSLPDHALRGRGND</sequence>
<dbReference type="InterPro" id="IPR004638">
    <property type="entry name" value="EmrB-like"/>
</dbReference>
<dbReference type="Gene3D" id="1.20.1250.20">
    <property type="entry name" value="MFS general substrate transporter like domains"/>
    <property type="match status" value="1"/>
</dbReference>
<feature type="transmembrane region" description="Helical" evidence="7">
    <location>
        <begin position="439"/>
        <end position="461"/>
    </location>
</feature>
<organism evidence="9 10">
    <name type="scientific">Pseudomonas denitrificans</name>
    <dbReference type="NCBI Taxonomy" id="43306"/>
    <lineage>
        <taxon>Bacteria</taxon>
        <taxon>Pseudomonadati</taxon>
        <taxon>Pseudomonadota</taxon>
        <taxon>Gammaproteobacteria</taxon>
        <taxon>Pseudomonadales</taxon>
        <taxon>Pseudomonadaceae</taxon>
        <taxon>Halopseudomonas</taxon>
    </lineage>
</organism>
<dbReference type="SUPFAM" id="SSF103473">
    <property type="entry name" value="MFS general substrate transporter"/>
    <property type="match status" value="1"/>
</dbReference>
<feature type="transmembrane region" description="Helical" evidence="7">
    <location>
        <begin position="119"/>
        <end position="141"/>
    </location>
</feature>
<proteinExistence type="predicted"/>
<feature type="transmembrane region" description="Helical" evidence="7">
    <location>
        <begin position="340"/>
        <end position="365"/>
    </location>
</feature>
<name>A0A9X7R878_PSEDE</name>
<evidence type="ECO:0000256" key="4">
    <source>
        <dbReference type="ARBA" id="ARBA00022692"/>
    </source>
</evidence>
<protein>
    <submittedName>
        <fullName evidence="9">MFS transporter</fullName>
    </submittedName>
</protein>
<feature type="transmembrane region" description="Helical" evidence="7">
    <location>
        <begin position="212"/>
        <end position="230"/>
    </location>
</feature>
<feature type="transmembrane region" description="Helical" evidence="7">
    <location>
        <begin position="317"/>
        <end position="334"/>
    </location>
</feature>
<dbReference type="NCBIfam" id="TIGR00711">
    <property type="entry name" value="efflux_EmrB"/>
    <property type="match status" value="1"/>
</dbReference>
<dbReference type="InterPro" id="IPR036259">
    <property type="entry name" value="MFS_trans_sf"/>
</dbReference>
<evidence type="ECO:0000256" key="2">
    <source>
        <dbReference type="ARBA" id="ARBA00022448"/>
    </source>
</evidence>
<dbReference type="GO" id="GO:0005886">
    <property type="term" value="C:plasma membrane"/>
    <property type="evidence" value="ECO:0007669"/>
    <property type="project" value="UniProtKB-SubCell"/>
</dbReference>
<evidence type="ECO:0000256" key="1">
    <source>
        <dbReference type="ARBA" id="ARBA00004651"/>
    </source>
</evidence>